<evidence type="ECO:0000256" key="1">
    <source>
        <dbReference type="SAM" id="MobiDB-lite"/>
    </source>
</evidence>
<feature type="region of interest" description="Disordered" evidence="1">
    <location>
        <begin position="122"/>
        <end position="187"/>
    </location>
</feature>
<keyword evidence="5" id="KW-1185">Reference proteome</keyword>
<feature type="compositionally biased region" description="Basic and acidic residues" evidence="1">
    <location>
        <begin position="172"/>
        <end position="187"/>
    </location>
</feature>
<dbReference type="Proteomes" id="UP001303046">
    <property type="component" value="Unassembled WGS sequence"/>
</dbReference>
<feature type="signal peptide" evidence="3">
    <location>
        <begin position="1"/>
        <end position="20"/>
    </location>
</feature>
<comment type="caution">
    <text evidence="4">The sequence shown here is derived from an EMBL/GenBank/DDBJ whole genome shotgun (WGS) entry which is preliminary data.</text>
</comment>
<dbReference type="EMBL" id="JAVFWL010000004">
    <property type="protein sequence ID" value="KAK6751584.1"/>
    <property type="molecule type" value="Genomic_DNA"/>
</dbReference>
<feature type="compositionally biased region" description="Low complexity" evidence="1">
    <location>
        <begin position="50"/>
        <end position="62"/>
    </location>
</feature>
<organism evidence="4 5">
    <name type="scientific">Necator americanus</name>
    <name type="common">Human hookworm</name>
    <dbReference type="NCBI Taxonomy" id="51031"/>
    <lineage>
        <taxon>Eukaryota</taxon>
        <taxon>Metazoa</taxon>
        <taxon>Ecdysozoa</taxon>
        <taxon>Nematoda</taxon>
        <taxon>Chromadorea</taxon>
        <taxon>Rhabditida</taxon>
        <taxon>Rhabditina</taxon>
        <taxon>Rhabditomorpha</taxon>
        <taxon>Strongyloidea</taxon>
        <taxon>Ancylostomatidae</taxon>
        <taxon>Bunostominae</taxon>
        <taxon>Necator</taxon>
    </lineage>
</organism>
<dbReference type="PANTHER" id="PTHR16502:SF0">
    <property type="entry name" value="KERATINOCYTE-ASSOCIATED TRANSMEMBRANE PROTEIN 2"/>
    <property type="match status" value="1"/>
</dbReference>
<proteinExistence type="predicted"/>
<gene>
    <name evidence="4" type="primary">Necator_chrIV.g16458</name>
    <name evidence="4" type="ORF">RB195_003161</name>
</gene>
<keyword evidence="2" id="KW-0812">Transmembrane</keyword>
<evidence type="ECO:0000313" key="5">
    <source>
        <dbReference type="Proteomes" id="UP001303046"/>
    </source>
</evidence>
<feature type="chain" id="PRO_5045200708" evidence="3">
    <location>
        <begin position="21"/>
        <end position="284"/>
    </location>
</feature>
<evidence type="ECO:0000256" key="3">
    <source>
        <dbReference type="SAM" id="SignalP"/>
    </source>
</evidence>
<dbReference type="InterPro" id="IPR037645">
    <property type="entry name" value="KCT2"/>
</dbReference>
<feature type="compositionally biased region" description="Low complexity" evidence="1">
    <location>
        <begin position="157"/>
        <end position="168"/>
    </location>
</feature>
<dbReference type="Pfam" id="PF17818">
    <property type="entry name" value="KCT2"/>
    <property type="match status" value="1"/>
</dbReference>
<feature type="compositionally biased region" description="Basic and acidic residues" evidence="1">
    <location>
        <begin position="133"/>
        <end position="155"/>
    </location>
</feature>
<reference evidence="4 5" key="1">
    <citation type="submission" date="2023-08" db="EMBL/GenBank/DDBJ databases">
        <title>A Necator americanus chromosomal reference genome.</title>
        <authorList>
            <person name="Ilik V."/>
            <person name="Petrzelkova K.J."/>
            <person name="Pardy F."/>
            <person name="Fuh T."/>
            <person name="Niatou-Singa F.S."/>
            <person name="Gouil Q."/>
            <person name="Baker L."/>
            <person name="Ritchie M.E."/>
            <person name="Jex A.R."/>
            <person name="Gazzola D."/>
            <person name="Li H."/>
            <person name="Toshio Fujiwara R."/>
            <person name="Zhan B."/>
            <person name="Aroian R.V."/>
            <person name="Pafco B."/>
            <person name="Schwarz E.M."/>
        </authorList>
    </citation>
    <scope>NUCLEOTIDE SEQUENCE [LARGE SCALE GENOMIC DNA]</scope>
    <source>
        <strain evidence="4 5">Aroian</strain>
        <tissue evidence="4">Whole animal</tissue>
    </source>
</reference>
<evidence type="ECO:0000256" key="2">
    <source>
        <dbReference type="SAM" id="Phobius"/>
    </source>
</evidence>
<accession>A0ABR1DME7</accession>
<evidence type="ECO:0000313" key="4">
    <source>
        <dbReference type="EMBL" id="KAK6751584.1"/>
    </source>
</evidence>
<keyword evidence="3" id="KW-0732">Signal</keyword>
<dbReference type="PANTHER" id="PTHR16502">
    <property type="entry name" value="KERATINOCYTE-ASSOCIATED TRANSMEMBRANE PROTEIN 2"/>
    <property type="match status" value="1"/>
</dbReference>
<protein>
    <submittedName>
        <fullName evidence="4">Uncharacterized protein</fullName>
    </submittedName>
</protein>
<feature type="region of interest" description="Disordered" evidence="1">
    <location>
        <begin position="38"/>
        <end position="94"/>
    </location>
</feature>
<sequence length="284" mass="31482">MDFRVRIILLFFSFGCPLRALNSVEEIPPPLQQKSITKSQILDTDKKSIHTSSSSPIISTRRTAVHVSSKPMSSPVLPSEHKRTSANRTAPVSIVERDANYTSIEAETPKLSTKVLKNPKTNVTAPYAAAPEFEDRNEQDEGGKGEEDPDAHVDEGANAAPPADDVAAGEGVAKEDTEPVKGKDKDENQLGAMVEDAKGNVPVPSLNKIETRIDFEQSEDSHFMTFIVVGGLLVFCLYLLHHNKKKILGLMFEGRSSGHSRRNVRYRRLSQRDDHDTFKEDVIY</sequence>
<feature type="transmembrane region" description="Helical" evidence="2">
    <location>
        <begin position="223"/>
        <end position="241"/>
    </location>
</feature>
<keyword evidence="2" id="KW-0472">Membrane</keyword>
<keyword evidence="2" id="KW-1133">Transmembrane helix</keyword>
<name>A0ABR1DME7_NECAM</name>